<evidence type="ECO:0000259" key="2">
    <source>
        <dbReference type="Pfam" id="PF04917"/>
    </source>
</evidence>
<dbReference type="Gene3D" id="3.90.1340.10">
    <property type="entry name" value="Phage tail collar domain"/>
    <property type="match status" value="1"/>
</dbReference>
<dbReference type="InterPro" id="IPR051934">
    <property type="entry name" value="Phage_Tail_Fiber_Structural"/>
</dbReference>
<feature type="domain" description="Phage tail collar" evidence="3">
    <location>
        <begin position="368"/>
        <end position="415"/>
    </location>
</feature>
<protein>
    <submittedName>
        <fullName evidence="4">Shufflon system plasmid conjugative transfer pilus tip adhesin PilV</fullName>
    </submittedName>
</protein>
<comment type="caution">
    <text evidence="4">The sequence shown here is derived from an EMBL/GenBank/DDBJ whole genome shotgun (WGS) entry which is preliminary data.</text>
</comment>
<evidence type="ECO:0000313" key="4">
    <source>
        <dbReference type="EMBL" id="EDC7035708.1"/>
    </source>
</evidence>
<dbReference type="AlphaFoldDB" id="A0A604IQQ0"/>
<dbReference type="InterPro" id="IPR007001">
    <property type="entry name" value="Shufflon_N"/>
</dbReference>
<dbReference type="SUPFAM" id="SSF88874">
    <property type="entry name" value="Receptor-binding domain of short tail fibre protein gp12"/>
    <property type="match status" value="1"/>
</dbReference>
<dbReference type="Pfam" id="PF04917">
    <property type="entry name" value="Shufflon_N"/>
    <property type="match status" value="1"/>
</dbReference>
<evidence type="ECO:0000259" key="3">
    <source>
        <dbReference type="Pfam" id="PF07484"/>
    </source>
</evidence>
<reference evidence="4" key="1">
    <citation type="submission" date="2018-07" db="EMBL/GenBank/DDBJ databases">
        <authorList>
            <consortium name="PulseNet: The National Subtyping Network for Foodborne Disease Surveillance"/>
            <person name="Tarr C.L."/>
            <person name="Trees E."/>
            <person name="Katz L.S."/>
            <person name="Carleton-Romer H.A."/>
            <person name="Stroika S."/>
            <person name="Kucerova Z."/>
            <person name="Roache K.F."/>
            <person name="Sabol A.L."/>
            <person name="Besser J."/>
            <person name="Gerner-Smidt P."/>
        </authorList>
    </citation>
    <scope>NUCLEOTIDE SEQUENCE</scope>
    <source>
        <strain evidence="4">PNUSAS004103</strain>
    </source>
</reference>
<dbReference type="PANTHER" id="PTHR35191">
    <property type="entry name" value="PROPHAGE SIDE TAIL FIBER PROTEIN HOMOLOG STFQ-RELATED"/>
    <property type="match status" value="1"/>
</dbReference>
<keyword evidence="1" id="KW-0812">Transmembrane</keyword>
<keyword evidence="1" id="KW-1133">Transmembrane helix</keyword>
<gene>
    <name evidence="4" type="primary">pilV</name>
    <name evidence="4" type="ORF">BIB98_03855</name>
</gene>
<dbReference type="Pfam" id="PF07484">
    <property type="entry name" value="Collar"/>
    <property type="match status" value="1"/>
</dbReference>
<name>A0A604IQQ0_SALER</name>
<dbReference type="InterPro" id="IPR037053">
    <property type="entry name" value="Phage_tail_collar_dom_sf"/>
</dbReference>
<dbReference type="RefSeq" id="WP_079956087.1">
    <property type="nucleotide sequence ID" value="NZ_MYWC01000015.1"/>
</dbReference>
<dbReference type="EMBL" id="AALRUS010000002">
    <property type="protein sequence ID" value="EDC7035708.1"/>
    <property type="molecule type" value="Genomic_DNA"/>
</dbReference>
<accession>A0A604IQQ0</accession>
<sequence>MKKQKHDGGFVAMSVGAGLLIVLVMASMAARYMGDYLKSREWQVVAMQTNRFTQAASSYVGRYYPTVLASATTTKPVVVTSQMLKNTGLLPASFSETNSYGQQYQAMIVRNQQNQELLQGMVVSRGGHAMPFTALNQISKDITAGFGGYVEDGQTAVGAMRSWRIALSSYGTSTGRGHLAVMLSTDDLSGAREDGDRLYRFQVNGRPDLNKMHTSIDMGGNNLNAVGTVVANSATVNTVSGQSGSFSVSLVSNGPITAGGDIRSTGGWIVTRSGKGWMDETHGGGLYMSDNDWLRILNNKGFYTGGEIRGGKVRSDGDVSVGGVLDLDKINVANTYCPKDGSVSRTATGAPLSCQSGIWRELEGYPIGSPIPWPSVTPPPGYFLMAGQRFPCGSYPGLARVYPGCVLPDLRGAFIRGWDNGRGFDNGRTILSYQADQSDMIYNPGGHLQGHHSGMAHYYHTDSREVRPKNIAFNYIVKAG</sequence>
<dbReference type="InterPro" id="IPR011083">
    <property type="entry name" value="Phage_tail_collar_dom"/>
</dbReference>
<organism evidence="4">
    <name type="scientific">Salmonella enterica</name>
    <name type="common">Salmonella choleraesuis</name>
    <dbReference type="NCBI Taxonomy" id="28901"/>
    <lineage>
        <taxon>Bacteria</taxon>
        <taxon>Pseudomonadati</taxon>
        <taxon>Pseudomonadota</taxon>
        <taxon>Gammaproteobacteria</taxon>
        <taxon>Enterobacterales</taxon>
        <taxon>Enterobacteriaceae</taxon>
        <taxon>Salmonella</taxon>
    </lineage>
</organism>
<dbReference type="InterPro" id="IPR029017">
    <property type="entry name" value="Enolase-like_N"/>
</dbReference>
<feature type="domain" description="Bacterial shufflon protein N-terminal" evidence="2">
    <location>
        <begin position="35"/>
        <end position="357"/>
    </location>
</feature>
<evidence type="ECO:0000256" key="1">
    <source>
        <dbReference type="SAM" id="Phobius"/>
    </source>
</evidence>
<dbReference type="PANTHER" id="PTHR35191:SF1">
    <property type="entry name" value="PROPHAGE SIDE TAIL FIBER PROTEIN HOMOLOG STFQ-RELATED"/>
    <property type="match status" value="1"/>
</dbReference>
<feature type="transmembrane region" description="Helical" evidence="1">
    <location>
        <begin position="9"/>
        <end position="30"/>
    </location>
</feature>
<proteinExistence type="predicted"/>
<keyword evidence="1" id="KW-0472">Membrane</keyword>
<dbReference type="SUPFAM" id="SSF54826">
    <property type="entry name" value="Enolase N-terminal domain-like"/>
    <property type="match status" value="1"/>
</dbReference>